<evidence type="ECO:0008006" key="3">
    <source>
        <dbReference type="Google" id="ProtNLM"/>
    </source>
</evidence>
<organism evidence="1 2">
    <name type="scientific">Chlorobium limicola</name>
    <dbReference type="NCBI Taxonomy" id="1092"/>
    <lineage>
        <taxon>Bacteria</taxon>
        <taxon>Pseudomonadati</taxon>
        <taxon>Chlorobiota</taxon>
        <taxon>Chlorobiia</taxon>
        <taxon>Chlorobiales</taxon>
        <taxon>Chlorobiaceae</taxon>
        <taxon>Chlorobium/Pelodictyon group</taxon>
        <taxon>Chlorobium</taxon>
    </lineage>
</organism>
<dbReference type="RefSeq" id="WP_059138933.1">
    <property type="nucleotide sequence ID" value="NZ_LMBR01000126.1"/>
</dbReference>
<accession>A0A101JLY0</accession>
<reference evidence="1 2" key="1">
    <citation type="submission" date="2015-10" db="EMBL/GenBank/DDBJ databases">
        <title>Draft Genome Sequence of Chlorobium limicola strain Frasassi Growing under Artificial Lighting in the Frasassi Cave System.</title>
        <authorList>
            <person name="Mansor M."/>
            <person name="Macalady J."/>
        </authorList>
    </citation>
    <scope>NUCLEOTIDE SEQUENCE [LARGE SCALE GENOMIC DNA]</scope>
    <source>
        <strain evidence="1 2">Frasassi</strain>
    </source>
</reference>
<dbReference type="EMBL" id="LMBR01000126">
    <property type="protein sequence ID" value="KUL29324.1"/>
    <property type="molecule type" value="Genomic_DNA"/>
</dbReference>
<protein>
    <recommendedName>
        <fullName evidence="3">DUF177 domain-containing protein</fullName>
    </recommendedName>
</protein>
<dbReference type="Proteomes" id="UP000053937">
    <property type="component" value="Unassembled WGS sequence"/>
</dbReference>
<evidence type="ECO:0000313" key="1">
    <source>
        <dbReference type="EMBL" id="KUL29324.1"/>
    </source>
</evidence>
<name>A0A101JLY0_CHLLI</name>
<dbReference type="AlphaFoldDB" id="A0A101JLY0"/>
<gene>
    <name evidence="1" type="ORF">ASB62_05295</name>
</gene>
<dbReference type="InterPro" id="IPR003772">
    <property type="entry name" value="YceD"/>
</dbReference>
<keyword evidence="2" id="KW-1185">Reference proteome</keyword>
<sequence length="175" mass="20080">MHKEKPLIEIRIAGLMQGTHTFDFSCRAKDFRGHVLAETVFTRDIAVTVIAEKTENELTVTVRTATVADFTCDICLVPLAREIRGEYRLYYIYSAEEKNQESMDDDHRQIDLNTVSIDLTEDVRETLLLSLPMKVTCLGNPNCRIYGSESGKFDSCTDEKSSWQESLEKLKNKYR</sequence>
<comment type="caution">
    <text evidence="1">The sequence shown here is derived from an EMBL/GenBank/DDBJ whole genome shotgun (WGS) entry which is preliminary data.</text>
</comment>
<dbReference type="Pfam" id="PF02620">
    <property type="entry name" value="YceD"/>
    <property type="match status" value="1"/>
</dbReference>
<proteinExistence type="predicted"/>
<dbReference type="OrthoDB" id="597820at2"/>
<evidence type="ECO:0000313" key="2">
    <source>
        <dbReference type="Proteomes" id="UP000053937"/>
    </source>
</evidence>